<dbReference type="OrthoDB" id="1843021at2759"/>
<feature type="region of interest" description="Disordered" evidence="6">
    <location>
        <begin position="39"/>
        <end position="72"/>
    </location>
</feature>
<evidence type="ECO:0008006" key="10">
    <source>
        <dbReference type="Google" id="ProtNLM"/>
    </source>
</evidence>
<evidence type="ECO:0000313" key="8">
    <source>
        <dbReference type="EMBL" id="EFJ23828.1"/>
    </source>
</evidence>
<dbReference type="EMBL" id="GL377591">
    <property type="protein sequence ID" value="EFJ23828.1"/>
    <property type="molecule type" value="Genomic_DNA"/>
</dbReference>
<evidence type="ECO:0000256" key="6">
    <source>
        <dbReference type="SAM" id="MobiDB-lite"/>
    </source>
</evidence>
<dbReference type="HOGENOM" id="CLU_1550172_0_0_1"/>
<dbReference type="Proteomes" id="UP000001514">
    <property type="component" value="Unassembled WGS sequence"/>
</dbReference>
<keyword evidence="4 7" id="KW-0732">Signal</keyword>
<gene>
    <name evidence="8" type="ORF">SELMODRAFT_415333</name>
</gene>
<evidence type="ECO:0000256" key="3">
    <source>
        <dbReference type="ARBA" id="ARBA00022525"/>
    </source>
</evidence>
<protein>
    <recommendedName>
        <fullName evidence="10">Epidermal patterning factor-like protein</fullName>
    </recommendedName>
</protein>
<comment type="subcellular location">
    <subcellularLocation>
        <location evidence="1">Secreted</location>
    </subcellularLocation>
</comment>
<dbReference type="eggNOG" id="ENOG502SAGJ">
    <property type="taxonomic scope" value="Eukaryota"/>
</dbReference>
<feature type="compositionally biased region" description="Basic and acidic residues" evidence="6">
    <location>
        <begin position="126"/>
        <end position="146"/>
    </location>
</feature>
<keyword evidence="9" id="KW-1185">Reference proteome</keyword>
<keyword evidence="3" id="KW-0964">Secreted</keyword>
<feature type="signal peptide" evidence="7">
    <location>
        <begin position="1"/>
        <end position="21"/>
    </location>
</feature>
<feature type="chain" id="PRO_5003122164" description="Epidermal patterning factor-like protein" evidence="7">
    <location>
        <begin position="22"/>
        <end position="174"/>
    </location>
</feature>
<evidence type="ECO:0000256" key="4">
    <source>
        <dbReference type="ARBA" id="ARBA00022729"/>
    </source>
</evidence>
<dbReference type="GO" id="GO:0005576">
    <property type="term" value="C:extracellular region"/>
    <property type="evidence" value="ECO:0007669"/>
    <property type="project" value="UniProtKB-SubCell"/>
</dbReference>
<sequence>MPRRYLCEIVLVLLALQAILAHGRFNSDEKLCCSDEPSARSGAKESFQKHKAARAPRTSSTAMDKTVVGSTPPSCLNKCASCTPCQLVKALGEDKKIGSSPPSCNNKCNACVPCQAVQTPMSSSNPREEEHQEQPREERDNQDDREVGEHFIVGFSNYMPETWKCKCGNQFFSP</sequence>
<organism evidence="9">
    <name type="scientific">Selaginella moellendorffii</name>
    <name type="common">Spikemoss</name>
    <dbReference type="NCBI Taxonomy" id="88036"/>
    <lineage>
        <taxon>Eukaryota</taxon>
        <taxon>Viridiplantae</taxon>
        <taxon>Streptophyta</taxon>
        <taxon>Embryophyta</taxon>
        <taxon>Tracheophyta</taxon>
        <taxon>Lycopodiopsida</taxon>
        <taxon>Selaginellales</taxon>
        <taxon>Selaginellaceae</taxon>
        <taxon>Selaginella</taxon>
    </lineage>
</organism>
<keyword evidence="5" id="KW-1015">Disulfide bond</keyword>
<feature type="region of interest" description="Disordered" evidence="6">
    <location>
        <begin position="118"/>
        <end position="146"/>
    </location>
</feature>
<dbReference type="PANTHER" id="PTHR33109">
    <property type="entry name" value="EPIDERMAL PATTERNING FACTOR-LIKE PROTEIN 4"/>
    <property type="match status" value="1"/>
</dbReference>
<reference evidence="8 9" key="1">
    <citation type="journal article" date="2011" name="Science">
        <title>The Selaginella genome identifies genetic changes associated with the evolution of vascular plants.</title>
        <authorList>
            <person name="Banks J.A."/>
            <person name="Nishiyama T."/>
            <person name="Hasebe M."/>
            <person name="Bowman J.L."/>
            <person name="Gribskov M."/>
            <person name="dePamphilis C."/>
            <person name="Albert V.A."/>
            <person name="Aono N."/>
            <person name="Aoyama T."/>
            <person name="Ambrose B.A."/>
            <person name="Ashton N.W."/>
            <person name="Axtell M.J."/>
            <person name="Barker E."/>
            <person name="Barker M.S."/>
            <person name="Bennetzen J.L."/>
            <person name="Bonawitz N.D."/>
            <person name="Chapple C."/>
            <person name="Cheng C."/>
            <person name="Correa L.G."/>
            <person name="Dacre M."/>
            <person name="DeBarry J."/>
            <person name="Dreyer I."/>
            <person name="Elias M."/>
            <person name="Engstrom E.M."/>
            <person name="Estelle M."/>
            <person name="Feng L."/>
            <person name="Finet C."/>
            <person name="Floyd S.K."/>
            <person name="Frommer W.B."/>
            <person name="Fujita T."/>
            <person name="Gramzow L."/>
            <person name="Gutensohn M."/>
            <person name="Harholt J."/>
            <person name="Hattori M."/>
            <person name="Heyl A."/>
            <person name="Hirai T."/>
            <person name="Hiwatashi Y."/>
            <person name="Ishikawa M."/>
            <person name="Iwata M."/>
            <person name="Karol K.G."/>
            <person name="Koehler B."/>
            <person name="Kolukisaoglu U."/>
            <person name="Kubo M."/>
            <person name="Kurata T."/>
            <person name="Lalonde S."/>
            <person name="Li K."/>
            <person name="Li Y."/>
            <person name="Litt A."/>
            <person name="Lyons E."/>
            <person name="Manning G."/>
            <person name="Maruyama T."/>
            <person name="Michael T.P."/>
            <person name="Mikami K."/>
            <person name="Miyazaki S."/>
            <person name="Morinaga S."/>
            <person name="Murata T."/>
            <person name="Mueller-Roeber B."/>
            <person name="Nelson D.R."/>
            <person name="Obara M."/>
            <person name="Oguri Y."/>
            <person name="Olmstead R.G."/>
            <person name="Onodera N."/>
            <person name="Petersen B.L."/>
            <person name="Pils B."/>
            <person name="Prigge M."/>
            <person name="Rensing S.A."/>
            <person name="Riano-Pachon D.M."/>
            <person name="Roberts A.W."/>
            <person name="Sato Y."/>
            <person name="Scheller H.V."/>
            <person name="Schulz B."/>
            <person name="Schulz C."/>
            <person name="Shakirov E.V."/>
            <person name="Shibagaki N."/>
            <person name="Shinohara N."/>
            <person name="Shippen D.E."/>
            <person name="Soerensen I."/>
            <person name="Sotooka R."/>
            <person name="Sugimoto N."/>
            <person name="Sugita M."/>
            <person name="Sumikawa N."/>
            <person name="Tanurdzic M."/>
            <person name="Theissen G."/>
            <person name="Ulvskov P."/>
            <person name="Wakazuki S."/>
            <person name="Weng J.K."/>
            <person name="Willats W.W."/>
            <person name="Wipf D."/>
            <person name="Wolf P.G."/>
            <person name="Yang L."/>
            <person name="Zimmer A.D."/>
            <person name="Zhu Q."/>
            <person name="Mitros T."/>
            <person name="Hellsten U."/>
            <person name="Loque D."/>
            <person name="Otillar R."/>
            <person name="Salamov A."/>
            <person name="Schmutz J."/>
            <person name="Shapiro H."/>
            <person name="Lindquist E."/>
            <person name="Lucas S."/>
            <person name="Rokhsar D."/>
            <person name="Grigoriev I.V."/>
        </authorList>
    </citation>
    <scope>NUCLEOTIDE SEQUENCE [LARGE SCALE GENOMIC DNA]</scope>
</reference>
<dbReference type="GO" id="GO:0010052">
    <property type="term" value="P:guard cell differentiation"/>
    <property type="evidence" value="ECO:0000318"/>
    <property type="project" value="GO_Central"/>
</dbReference>
<dbReference type="KEGG" id="smo:SELMODRAFT_415333"/>
<evidence type="ECO:0000313" key="9">
    <source>
        <dbReference type="Proteomes" id="UP000001514"/>
    </source>
</evidence>
<name>D8RVS9_SELML</name>
<dbReference type="InterPro" id="IPR039455">
    <property type="entry name" value="EPFL"/>
</dbReference>
<dbReference type="Pfam" id="PF17181">
    <property type="entry name" value="EPF"/>
    <property type="match status" value="2"/>
</dbReference>
<evidence type="ECO:0000256" key="7">
    <source>
        <dbReference type="SAM" id="SignalP"/>
    </source>
</evidence>
<accession>D8RVS9</accession>
<evidence type="ECO:0000256" key="2">
    <source>
        <dbReference type="ARBA" id="ARBA00008127"/>
    </source>
</evidence>
<evidence type="ECO:0000256" key="1">
    <source>
        <dbReference type="ARBA" id="ARBA00004613"/>
    </source>
</evidence>
<feature type="compositionally biased region" description="Polar residues" evidence="6">
    <location>
        <begin position="57"/>
        <end position="72"/>
    </location>
</feature>
<dbReference type="AlphaFoldDB" id="D8RVS9"/>
<evidence type="ECO:0000256" key="5">
    <source>
        <dbReference type="ARBA" id="ARBA00023157"/>
    </source>
</evidence>
<proteinExistence type="inferred from homology"/>
<dbReference type="PANTHER" id="PTHR33109:SF3">
    <property type="entry name" value="EPIDERMAL PATTERNING FACTOR-LIKE PROTEIN"/>
    <property type="match status" value="1"/>
</dbReference>
<dbReference type="Gramene" id="EFJ23828">
    <property type="protein sequence ID" value="EFJ23828"/>
    <property type="gene ID" value="SELMODRAFT_415333"/>
</dbReference>
<dbReference type="InParanoid" id="D8RVS9"/>
<comment type="similarity">
    <text evidence="2">Belongs to the plant cysteine rich small secretory peptide family. Epidermal patterning factor subfamily.</text>
</comment>